<accession>R9PD62</accession>
<evidence type="ECO:0000313" key="3">
    <source>
        <dbReference type="Proteomes" id="UP000014071"/>
    </source>
</evidence>
<feature type="region of interest" description="Disordered" evidence="1">
    <location>
        <begin position="1"/>
        <end position="37"/>
    </location>
</feature>
<evidence type="ECO:0000256" key="1">
    <source>
        <dbReference type="SAM" id="MobiDB-lite"/>
    </source>
</evidence>
<dbReference type="HOGENOM" id="CLU_2251259_0_0_1"/>
<proteinExistence type="predicted"/>
<keyword evidence="3" id="KW-1185">Reference proteome</keyword>
<dbReference type="Proteomes" id="UP000014071">
    <property type="component" value="Unassembled WGS sequence"/>
</dbReference>
<dbReference type="EMBL" id="DF238831">
    <property type="protein sequence ID" value="GAC99313.1"/>
    <property type="molecule type" value="Genomic_DNA"/>
</dbReference>
<feature type="compositionally biased region" description="Polar residues" evidence="1">
    <location>
        <begin position="1"/>
        <end position="13"/>
    </location>
</feature>
<dbReference type="AlphaFoldDB" id="R9PD62"/>
<dbReference type="GeneID" id="24112179"/>
<sequence length="104" mass="11423">MTVDTESCHMTQPATPPLAVSDATVLDGKNKRGKPLREKTRVALRDSQTGEGCCARLLPIRMAGFADSAQKRVSLWSPNWKISPPIPQQTNAHLRSGVVMRLRS</sequence>
<protein>
    <submittedName>
        <fullName evidence="2">Ankyrin repeat protein</fullName>
    </submittedName>
</protein>
<name>R9PD62_PSEHS</name>
<gene>
    <name evidence="2" type="ORF">PHSY_006914</name>
</gene>
<reference evidence="3" key="1">
    <citation type="journal article" date="2013" name="Genome Announc.">
        <title>Draft genome sequence of the basidiomycetous yeast-like fungus Pseudozyma hubeiensis SY62, which produces an abundant amount of the biosurfactant mannosylerythritol lipids.</title>
        <authorList>
            <person name="Konishi M."/>
            <person name="Hatada Y."/>
            <person name="Horiuchi J."/>
        </authorList>
    </citation>
    <scope>NUCLEOTIDE SEQUENCE [LARGE SCALE GENOMIC DNA]</scope>
    <source>
        <strain evidence="3">SY62</strain>
    </source>
</reference>
<organism evidence="2 3">
    <name type="scientific">Pseudozyma hubeiensis (strain SY62)</name>
    <name type="common">Yeast</name>
    <dbReference type="NCBI Taxonomy" id="1305764"/>
    <lineage>
        <taxon>Eukaryota</taxon>
        <taxon>Fungi</taxon>
        <taxon>Dikarya</taxon>
        <taxon>Basidiomycota</taxon>
        <taxon>Ustilaginomycotina</taxon>
        <taxon>Ustilaginomycetes</taxon>
        <taxon>Ustilaginales</taxon>
        <taxon>Ustilaginaceae</taxon>
        <taxon>Pseudozyma</taxon>
    </lineage>
</organism>
<dbReference type="RefSeq" id="XP_012192900.1">
    <property type="nucleotide sequence ID" value="XM_012337510.1"/>
</dbReference>
<evidence type="ECO:0000313" key="2">
    <source>
        <dbReference type="EMBL" id="GAC99313.1"/>
    </source>
</evidence>